<reference evidence="2" key="1">
    <citation type="journal article" date="2021" name="Nat. Commun.">
        <title>Genetic determinants of endophytism in the Arabidopsis root mycobiome.</title>
        <authorList>
            <person name="Mesny F."/>
            <person name="Miyauchi S."/>
            <person name="Thiergart T."/>
            <person name="Pickel B."/>
            <person name="Atanasova L."/>
            <person name="Karlsson M."/>
            <person name="Huettel B."/>
            <person name="Barry K.W."/>
            <person name="Haridas S."/>
            <person name="Chen C."/>
            <person name="Bauer D."/>
            <person name="Andreopoulos W."/>
            <person name="Pangilinan J."/>
            <person name="LaButti K."/>
            <person name="Riley R."/>
            <person name="Lipzen A."/>
            <person name="Clum A."/>
            <person name="Drula E."/>
            <person name="Henrissat B."/>
            <person name="Kohler A."/>
            <person name="Grigoriev I.V."/>
            <person name="Martin F.M."/>
            <person name="Hacquard S."/>
        </authorList>
    </citation>
    <scope>NUCLEOTIDE SEQUENCE</scope>
    <source>
        <strain evidence="2">MPI-CAGE-CH-0243</strain>
    </source>
</reference>
<comment type="caution">
    <text evidence="2">The sequence shown here is derived from an EMBL/GenBank/DDBJ whole genome shotgun (WGS) entry which is preliminary data.</text>
</comment>
<feature type="compositionally biased region" description="Low complexity" evidence="1">
    <location>
        <begin position="180"/>
        <end position="193"/>
    </location>
</feature>
<proteinExistence type="predicted"/>
<gene>
    <name evidence="2" type="ORF">B0J11DRAFT_506832</name>
</gene>
<sequence length="202" mass="21206">MCSAGGSIEVKYEGTLRGHGPGEKLEGGQRLLVGEPGPGRCRRGPGTDWSLGAQLFQLVPPVPSEISAGEPRPIRDWRTAVRGGYCSALRSTVGPNGCLQTIIARIKQRAVDSLHGTTDAKSKSTRGGHQSTRKRSHGGDWWELGVSWGEDEAASPDDGSGLGTDMLNMSSRLLRPARLAATAATAAEASSSESTDEQVVVA</sequence>
<name>A0A9P9DSH7_9PLEO</name>
<accession>A0A9P9DSH7</accession>
<keyword evidence="3" id="KW-1185">Reference proteome</keyword>
<protein>
    <submittedName>
        <fullName evidence="2">Uncharacterized protein</fullName>
    </submittedName>
</protein>
<feature type="region of interest" description="Disordered" evidence="1">
    <location>
        <begin position="114"/>
        <end position="141"/>
    </location>
</feature>
<evidence type="ECO:0000256" key="1">
    <source>
        <dbReference type="SAM" id="MobiDB-lite"/>
    </source>
</evidence>
<organism evidence="2 3">
    <name type="scientific">Dendryphion nanum</name>
    <dbReference type="NCBI Taxonomy" id="256645"/>
    <lineage>
        <taxon>Eukaryota</taxon>
        <taxon>Fungi</taxon>
        <taxon>Dikarya</taxon>
        <taxon>Ascomycota</taxon>
        <taxon>Pezizomycotina</taxon>
        <taxon>Dothideomycetes</taxon>
        <taxon>Pleosporomycetidae</taxon>
        <taxon>Pleosporales</taxon>
        <taxon>Torulaceae</taxon>
        <taxon>Dendryphion</taxon>
    </lineage>
</organism>
<dbReference type="AlphaFoldDB" id="A0A9P9DSH7"/>
<dbReference type="EMBL" id="JAGMWT010000008">
    <property type="protein sequence ID" value="KAH7123776.1"/>
    <property type="molecule type" value="Genomic_DNA"/>
</dbReference>
<feature type="region of interest" description="Disordered" evidence="1">
    <location>
        <begin position="180"/>
        <end position="202"/>
    </location>
</feature>
<dbReference type="Proteomes" id="UP000700596">
    <property type="component" value="Unassembled WGS sequence"/>
</dbReference>
<evidence type="ECO:0000313" key="3">
    <source>
        <dbReference type="Proteomes" id="UP000700596"/>
    </source>
</evidence>
<feature type="compositionally biased region" description="Basic residues" evidence="1">
    <location>
        <begin position="123"/>
        <end position="136"/>
    </location>
</feature>
<evidence type="ECO:0000313" key="2">
    <source>
        <dbReference type="EMBL" id="KAH7123776.1"/>
    </source>
</evidence>